<keyword evidence="5" id="KW-0479">Metal-binding</keyword>
<comment type="caution">
    <text evidence="16">The sequence shown here is derived from an EMBL/GenBank/DDBJ whole genome shotgun (WGS) entry which is preliminary data.</text>
</comment>
<dbReference type="Pfam" id="PF03104">
    <property type="entry name" value="DNA_pol_B_exo1"/>
    <property type="match status" value="1"/>
</dbReference>
<evidence type="ECO:0000259" key="14">
    <source>
        <dbReference type="Pfam" id="PF00136"/>
    </source>
</evidence>
<dbReference type="InterPro" id="IPR006133">
    <property type="entry name" value="DNA-dir_DNA_pol_B_exonuc"/>
</dbReference>
<evidence type="ECO:0000256" key="4">
    <source>
        <dbReference type="ARBA" id="ARBA00022695"/>
    </source>
</evidence>
<evidence type="ECO:0000256" key="7">
    <source>
        <dbReference type="ARBA" id="ARBA00022833"/>
    </source>
</evidence>
<dbReference type="PRINTS" id="PR00106">
    <property type="entry name" value="DNAPOLB"/>
</dbReference>
<dbReference type="Pfam" id="PF00136">
    <property type="entry name" value="DNA_pol_B"/>
    <property type="match status" value="1"/>
</dbReference>
<keyword evidence="17" id="KW-1185">Reference proteome</keyword>
<dbReference type="PANTHER" id="PTHR45812:SF1">
    <property type="entry name" value="DNA POLYMERASE ZETA CATALYTIC SUBUNIT"/>
    <property type="match status" value="1"/>
</dbReference>
<comment type="catalytic activity">
    <reaction evidence="12 13">
        <text>DNA(n) + a 2'-deoxyribonucleoside 5'-triphosphate = DNA(n+1) + diphosphate</text>
        <dbReference type="Rhea" id="RHEA:22508"/>
        <dbReference type="Rhea" id="RHEA-COMP:17339"/>
        <dbReference type="Rhea" id="RHEA-COMP:17340"/>
        <dbReference type="ChEBI" id="CHEBI:33019"/>
        <dbReference type="ChEBI" id="CHEBI:61560"/>
        <dbReference type="ChEBI" id="CHEBI:173112"/>
        <dbReference type="EC" id="2.7.7.7"/>
    </reaction>
</comment>
<proteinExistence type="inferred from homology"/>
<dbReference type="GO" id="GO:0046872">
    <property type="term" value="F:metal ion binding"/>
    <property type="evidence" value="ECO:0007669"/>
    <property type="project" value="UniProtKB-KW"/>
</dbReference>
<dbReference type="EC" id="2.7.7.7" evidence="13"/>
<protein>
    <recommendedName>
        <fullName evidence="13">DNA polymerase</fullName>
        <ecNumber evidence="13">2.7.7.7</ecNumber>
    </recommendedName>
</protein>
<dbReference type="SMART" id="SM00486">
    <property type="entry name" value="POLBc"/>
    <property type="match status" value="1"/>
</dbReference>
<dbReference type="InterPro" id="IPR036397">
    <property type="entry name" value="RNaseH_sf"/>
</dbReference>
<dbReference type="GO" id="GO:0042575">
    <property type="term" value="C:DNA polymerase complex"/>
    <property type="evidence" value="ECO:0007669"/>
    <property type="project" value="UniProtKB-ARBA"/>
</dbReference>
<evidence type="ECO:0000256" key="2">
    <source>
        <dbReference type="ARBA" id="ARBA00005755"/>
    </source>
</evidence>
<dbReference type="GO" id="GO:0006281">
    <property type="term" value="P:DNA repair"/>
    <property type="evidence" value="ECO:0007669"/>
    <property type="project" value="UniProtKB-KW"/>
</dbReference>
<dbReference type="FunFam" id="1.10.287.690:FF:000002">
    <property type="entry name" value="DNA polymerase zeta"/>
    <property type="match status" value="1"/>
</dbReference>
<dbReference type="Gene3D" id="1.10.287.690">
    <property type="entry name" value="Helix hairpin bin"/>
    <property type="match status" value="1"/>
</dbReference>
<keyword evidence="6" id="KW-0227">DNA damage</keyword>
<dbReference type="Gene3D" id="3.90.1600.10">
    <property type="entry name" value="Palm domain of DNA polymerase"/>
    <property type="match status" value="1"/>
</dbReference>
<evidence type="ECO:0000256" key="5">
    <source>
        <dbReference type="ARBA" id="ARBA00022723"/>
    </source>
</evidence>
<feature type="domain" description="DNA-directed DNA polymerase family B exonuclease" evidence="15">
    <location>
        <begin position="15"/>
        <end position="172"/>
    </location>
</feature>
<dbReference type="SUPFAM" id="SSF53098">
    <property type="entry name" value="Ribonuclease H-like"/>
    <property type="match status" value="1"/>
</dbReference>
<evidence type="ECO:0000313" key="17">
    <source>
        <dbReference type="Proteomes" id="UP001558652"/>
    </source>
</evidence>
<evidence type="ECO:0000313" key="16">
    <source>
        <dbReference type="EMBL" id="KAL1131908.1"/>
    </source>
</evidence>
<dbReference type="PROSITE" id="PS00116">
    <property type="entry name" value="DNA_POLYMERASE_B"/>
    <property type="match status" value="1"/>
</dbReference>
<dbReference type="Proteomes" id="UP001558652">
    <property type="component" value="Unassembled WGS sequence"/>
</dbReference>
<dbReference type="FunFam" id="1.10.132.60:FF:000005">
    <property type="entry name" value="Putative DNA polymerase zeta catalytic subunit"/>
    <property type="match status" value="1"/>
</dbReference>
<reference evidence="16 17" key="1">
    <citation type="submission" date="2024-07" db="EMBL/GenBank/DDBJ databases">
        <title>Chromosome-level genome assembly of the water stick insect Ranatra chinensis (Heteroptera: Nepidae).</title>
        <authorList>
            <person name="Liu X."/>
        </authorList>
    </citation>
    <scope>NUCLEOTIDE SEQUENCE [LARGE SCALE GENOMIC DNA]</scope>
    <source>
        <strain evidence="16">Cailab_2021Rc</strain>
        <tissue evidence="16">Muscle</tissue>
    </source>
</reference>
<dbReference type="SUPFAM" id="SSF56672">
    <property type="entry name" value="DNA/RNA polymerases"/>
    <property type="match status" value="1"/>
</dbReference>
<evidence type="ECO:0000259" key="15">
    <source>
        <dbReference type="Pfam" id="PF03104"/>
    </source>
</evidence>
<dbReference type="GO" id="GO:0006260">
    <property type="term" value="P:DNA replication"/>
    <property type="evidence" value="ECO:0007669"/>
    <property type="project" value="UniProtKB-KW"/>
</dbReference>
<dbReference type="InterPro" id="IPR023211">
    <property type="entry name" value="DNA_pol_palm_dom_sf"/>
</dbReference>
<sequence length="696" mass="78729">KYLTLFELEIHVPTRGELRPDPECDPIGAVFYSILNDVPANNRLPRQITGVIICAESKDSFKYGLDCSIIQVTTELDLINELIILVRKTDPDILTGYEIEMSSWGYIVERGYKLGINLTEELNRLRRTVSTNSGNSSQFPGSELKLVGRIVLNVWRLMRHEAALMSYSFENVIYHILHTRVPTFSLKKLTLWWSSCSNFYRELTIKHYIVRVLGVIQLLEQLDLIGRTCELASLFGIQFYEVFSRGSQFRVESMMLRMAKPLNYIAISPSIEQRAAMKAPECLPLIMEPKSRFYSDPVIVLDFQSLYPSMIIAYNYCFSTCLGRIQLLIKKENIEFGCSELEVSTKELLALKDNIHISPTGIGFVKPNVRTGVLPQMLEEILNTRLMVKQSLKANKNNKLLKKVLDARQLGLKLIANVTYGYTSANFSGRMACVEVADSVVSKGRETLENAIKLVRSSEKWGAEVVYGDTDSLFVLCPGKSRQEAFQIGQEIADAVTKVNPKPVKLKLEKVYQPCILQTKKRYVGYMYESVDQQLPVYDAKGIETVRRDGCPAVSKVLEKSLKILFETYDVSKVKDYVSRQMIKLVSGKLSIQELTFAREYRGLSSYKPGACVPALKLAKELLSKDRRAEPRTGERVGYIVACGPPGLPLISSVYSPIEFLANPSLRINSDYYISKVILPPLDRCFALLSVDVHSW</sequence>
<keyword evidence="13" id="KW-0235">DNA replication</keyword>
<feature type="domain" description="DNA-directed DNA polymerase family B multifunctional" evidence="14">
    <location>
        <begin position="238"/>
        <end position="687"/>
    </location>
</feature>
<dbReference type="InterPro" id="IPR043502">
    <property type="entry name" value="DNA/RNA_pol_sf"/>
</dbReference>
<evidence type="ECO:0000256" key="6">
    <source>
        <dbReference type="ARBA" id="ARBA00022763"/>
    </source>
</evidence>
<dbReference type="CDD" id="cd05534">
    <property type="entry name" value="POLBc_zeta"/>
    <property type="match status" value="1"/>
</dbReference>
<keyword evidence="11" id="KW-0234">DNA repair</keyword>
<dbReference type="InterPro" id="IPR042087">
    <property type="entry name" value="DNA_pol_B_thumb"/>
</dbReference>
<feature type="non-terminal residue" evidence="16">
    <location>
        <position position="1"/>
    </location>
</feature>
<name>A0ABD0Z324_9HEMI</name>
<keyword evidence="4 13" id="KW-0548">Nucleotidyltransferase</keyword>
<dbReference type="CDD" id="cd05778">
    <property type="entry name" value="DNA_polB_zeta_exo"/>
    <property type="match status" value="1"/>
</dbReference>
<evidence type="ECO:0000256" key="3">
    <source>
        <dbReference type="ARBA" id="ARBA00022679"/>
    </source>
</evidence>
<comment type="similarity">
    <text evidence="2 13">Belongs to the DNA polymerase type-B family.</text>
</comment>
<dbReference type="InterPro" id="IPR006134">
    <property type="entry name" value="DNA-dir_DNA_pol_B_multi_dom"/>
</dbReference>
<organism evidence="16 17">
    <name type="scientific">Ranatra chinensis</name>
    <dbReference type="NCBI Taxonomy" id="642074"/>
    <lineage>
        <taxon>Eukaryota</taxon>
        <taxon>Metazoa</taxon>
        <taxon>Ecdysozoa</taxon>
        <taxon>Arthropoda</taxon>
        <taxon>Hexapoda</taxon>
        <taxon>Insecta</taxon>
        <taxon>Pterygota</taxon>
        <taxon>Neoptera</taxon>
        <taxon>Paraneoptera</taxon>
        <taxon>Hemiptera</taxon>
        <taxon>Heteroptera</taxon>
        <taxon>Panheteroptera</taxon>
        <taxon>Nepomorpha</taxon>
        <taxon>Nepidae</taxon>
        <taxon>Ranatrinae</taxon>
        <taxon>Ranatra</taxon>
    </lineage>
</organism>
<dbReference type="InterPro" id="IPR017964">
    <property type="entry name" value="DNA-dir_DNA_pol_B_CS"/>
</dbReference>
<dbReference type="AlphaFoldDB" id="A0ABD0Z324"/>
<evidence type="ECO:0000256" key="11">
    <source>
        <dbReference type="ARBA" id="ARBA00023204"/>
    </source>
</evidence>
<dbReference type="EMBL" id="JBFDAA010000006">
    <property type="protein sequence ID" value="KAL1131908.1"/>
    <property type="molecule type" value="Genomic_DNA"/>
</dbReference>
<evidence type="ECO:0000256" key="10">
    <source>
        <dbReference type="ARBA" id="ARBA00023014"/>
    </source>
</evidence>
<keyword evidence="3 13" id="KW-0808">Transferase</keyword>
<dbReference type="PANTHER" id="PTHR45812">
    <property type="entry name" value="DNA POLYMERASE ZETA CATALYTIC SUBUNIT"/>
    <property type="match status" value="1"/>
</dbReference>
<dbReference type="FunFam" id="3.30.420.10:FF:000024">
    <property type="entry name" value="DNA polymerase zeta catalytic subunit"/>
    <property type="match status" value="1"/>
</dbReference>
<dbReference type="GO" id="GO:0051536">
    <property type="term" value="F:iron-sulfur cluster binding"/>
    <property type="evidence" value="ECO:0007669"/>
    <property type="project" value="UniProtKB-KW"/>
</dbReference>
<dbReference type="InterPro" id="IPR006172">
    <property type="entry name" value="DNA-dir_DNA_pol_B"/>
</dbReference>
<keyword evidence="10" id="KW-0411">Iron-sulfur</keyword>
<comment type="cofactor">
    <cofactor evidence="1">
        <name>[4Fe-4S] cluster</name>
        <dbReference type="ChEBI" id="CHEBI:49883"/>
    </cofactor>
</comment>
<dbReference type="InterPro" id="IPR012337">
    <property type="entry name" value="RNaseH-like_sf"/>
</dbReference>
<evidence type="ECO:0000256" key="9">
    <source>
        <dbReference type="ARBA" id="ARBA00023004"/>
    </source>
</evidence>
<gene>
    <name evidence="16" type="ORF">AAG570_011519</name>
</gene>
<keyword evidence="7" id="KW-0862">Zinc</keyword>
<dbReference type="InterPro" id="IPR030559">
    <property type="entry name" value="PolZ_Rev3"/>
</dbReference>
<dbReference type="Gene3D" id="3.30.420.10">
    <property type="entry name" value="Ribonuclease H-like superfamily/Ribonuclease H"/>
    <property type="match status" value="1"/>
</dbReference>
<evidence type="ECO:0000256" key="12">
    <source>
        <dbReference type="ARBA" id="ARBA00049244"/>
    </source>
</evidence>
<dbReference type="GO" id="GO:0003887">
    <property type="term" value="F:DNA-directed DNA polymerase activity"/>
    <property type="evidence" value="ECO:0007669"/>
    <property type="project" value="UniProtKB-KW"/>
</dbReference>
<keyword evidence="9" id="KW-0408">Iron</keyword>
<evidence type="ECO:0000256" key="13">
    <source>
        <dbReference type="RuleBase" id="RU000442"/>
    </source>
</evidence>
<dbReference type="Gene3D" id="1.10.132.60">
    <property type="entry name" value="DNA polymerase family B, C-terminal domain"/>
    <property type="match status" value="1"/>
</dbReference>
<keyword evidence="8 13" id="KW-0239">DNA-directed DNA polymerase</keyword>
<evidence type="ECO:0000256" key="1">
    <source>
        <dbReference type="ARBA" id="ARBA00001966"/>
    </source>
</evidence>
<dbReference type="GO" id="GO:0003677">
    <property type="term" value="F:DNA binding"/>
    <property type="evidence" value="ECO:0007669"/>
    <property type="project" value="UniProtKB-KW"/>
</dbReference>
<accession>A0ABD0Z324</accession>
<keyword evidence="13" id="KW-0238">DNA-binding</keyword>
<evidence type="ECO:0000256" key="8">
    <source>
        <dbReference type="ARBA" id="ARBA00022932"/>
    </source>
</evidence>